<dbReference type="AlphaFoldDB" id="A0A0C3NDS5"/>
<gene>
    <name evidence="3" type="ORF">M404DRAFT_35792</name>
</gene>
<keyword evidence="4" id="KW-1185">Reference proteome</keyword>
<proteinExistence type="predicted"/>
<evidence type="ECO:0000256" key="1">
    <source>
        <dbReference type="SAM" id="MobiDB-lite"/>
    </source>
</evidence>
<accession>A0A0C3NDS5</accession>
<reference evidence="3 4" key="1">
    <citation type="submission" date="2014-04" db="EMBL/GenBank/DDBJ databases">
        <authorList>
            <consortium name="DOE Joint Genome Institute"/>
            <person name="Kuo A."/>
            <person name="Kohler A."/>
            <person name="Costa M.D."/>
            <person name="Nagy L.G."/>
            <person name="Floudas D."/>
            <person name="Copeland A."/>
            <person name="Barry K.W."/>
            <person name="Cichocki N."/>
            <person name="Veneault-Fourrey C."/>
            <person name="LaButti K."/>
            <person name="Lindquist E.A."/>
            <person name="Lipzen A."/>
            <person name="Lundell T."/>
            <person name="Morin E."/>
            <person name="Murat C."/>
            <person name="Sun H."/>
            <person name="Tunlid A."/>
            <person name="Henrissat B."/>
            <person name="Grigoriev I.V."/>
            <person name="Hibbett D.S."/>
            <person name="Martin F."/>
            <person name="Nordberg H.P."/>
            <person name="Cantor M.N."/>
            <person name="Hua S.X."/>
        </authorList>
    </citation>
    <scope>NUCLEOTIDE SEQUENCE [LARGE SCALE GENOMIC DNA]</scope>
    <source>
        <strain evidence="3 4">Marx 270</strain>
    </source>
</reference>
<keyword evidence="2" id="KW-0812">Transmembrane</keyword>
<keyword evidence="2" id="KW-0472">Membrane</keyword>
<feature type="region of interest" description="Disordered" evidence="1">
    <location>
        <begin position="51"/>
        <end position="113"/>
    </location>
</feature>
<feature type="compositionally biased region" description="Basic and acidic residues" evidence="1">
    <location>
        <begin position="72"/>
        <end position="84"/>
    </location>
</feature>
<reference evidence="4" key="2">
    <citation type="submission" date="2015-01" db="EMBL/GenBank/DDBJ databases">
        <title>Evolutionary Origins and Diversification of the Mycorrhizal Mutualists.</title>
        <authorList>
            <consortium name="DOE Joint Genome Institute"/>
            <consortium name="Mycorrhizal Genomics Consortium"/>
            <person name="Kohler A."/>
            <person name="Kuo A."/>
            <person name="Nagy L.G."/>
            <person name="Floudas D."/>
            <person name="Copeland A."/>
            <person name="Barry K.W."/>
            <person name="Cichocki N."/>
            <person name="Veneault-Fourrey C."/>
            <person name="LaButti K."/>
            <person name="Lindquist E.A."/>
            <person name="Lipzen A."/>
            <person name="Lundell T."/>
            <person name="Morin E."/>
            <person name="Murat C."/>
            <person name="Riley R."/>
            <person name="Ohm R."/>
            <person name="Sun H."/>
            <person name="Tunlid A."/>
            <person name="Henrissat B."/>
            <person name="Grigoriev I.V."/>
            <person name="Hibbett D.S."/>
            <person name="Martin F."/>
        </authorList>
    </citation>
    <scope>NUCLEOTIDE SEQUENCE [LARGE SCALE GENOMIC DNA]</scope>
    <source>
        <strain evidence="4">Marx 270</strain>
    </source>
</reference>
<evidence type="ECO:0000313" key="4">
    <source>
        <dbReference type="Proteomes" id="UP000054217"/>
    </source>
</evidence>
<name>A0A0C3NDS5_PISTI</name>
<feature type="transmembrane region" description="Helical" evidence="2">
    <location>
        <begin position="7"/>
        <end position="31"/>
    </location>
</feature>
<evidence type="ECO:0000313" key="3">
    <source>
        <dbReference type="EMBL" id="KIN93733.1"/>
    </source>
</evidence>
<keyword evidence="2" id="KW-1133">Transmembrane helix</keyword>
<dbReference type="InParanoid" id="A0A0C3NDS5"/>
<protein>
    <submittedName>
        <fullName evidence="3">Uncharacterized protein</fullName>
    </submittedName>
</protein>
<feature type="compositionally biased region" description="Acidic residues" evidence="1">
    <location>
        <begin position="101"/>
        <end position="113"/>
    </location>
</feature>
<dbReference type="EMBL" id="KN832139">
    <property type="protein sequence ID" value="KIN93733.1"/>
    <property type="molecule type" value="Genomic_DNA"/>
</dbReference>
<dbReference type="HOGENOM" id="CLU_2134561_0_0_1"/>
<sequence>MPSLRSAFVSAVFVPANTPLVGVLFLCVGLASGPSPRPCLVLELVGVGPDLTRMAELERTGRGWKRPQSEAGEDKNEEADKGAEGDNEEEEEVRGEKEGGEEQEGDGGQAMEE</sequence>
<organism evidence="3 4">
    <name type="scientific">Pisolithus tinctorius Marx 270</name>
    <dbReference type="NCBI Taxonomy" id="870435"/>
    <lineage>
        <taxon>Eukaryota</taxon>
        <taxon>Fungi</taxon>
        <taxon>Dikarya</taxon>
        <taxon>Basidiomycota</taxon>
        <taxon>Agaricomycotina</taxon>
        <taxon>Agaricomycetes</taxon>
        <taxon>Agaricomycetidae</taxon>
        <taxon>Boletales</taxon>
        <taxon>Sclerodermatineae</taxon>
        <taxon>Pisolithaceae</taxon>
        <taxon>Pisolithus</taxon>
    </lineage>
</organism>
<dbReference type="Proteomes" id="UP000054217">
    <property type="component" value="Unassembled WGS sequence"/>
</dbReference>
<evidence type="ECO:0000256" key="2">
    <source>
        <dbReference type="SAM" id="Phobius"/>
    </source>
</evidence>